<dbReference type="SUPFAM" id="SSF161098">
    <property type="entry name" value="MetI-like"/>
    <property type="match status" value="1"/>
</dbReference>
<evidence type="ECO:0000259" key="8">
    <source>
        <dbReference type="PROSITE" id="PS50928"/>
    </source>
</evidence>
<dbReference type="InterPro" id="IPR000515">
    <property type="entry name" value="MetI-like"/>
</dbReference>
<evidence type="ECO:0000256" key="7">
    <source>
        <dbReference type="RuleBase" id="RU363032"/>
    </source>
</evidence>
<dbReference type="AlphaFoldDB" id="A0A543IS98"/>
<dbReference type="OrthoDB" id="6637947at2"/>
<feature type="domain" description="ABC transmembrane type-1" evidence="8">
    <location>
        <begin position="91"/>
        <end position="281"/>
    </location>
</feature>
<evidence type="ECO:0000256" key="1">
    <source>
        <dbReference type="ARBA" id="ARBA00004651"/>
    </source>
</evidence>
<dbReference type="Gene3D" id="1.10.3720.10">
    <property type="entry name" value="MetI-like"/>
    <property type="match status" value="1"/>
</dbReference>
<dbReference type="InterPro" id="IPR035906">
    <property type="entry name" value="MetI-like_sf"/>
</dbReference>
<evidence type="ECO:0000256" key="6">
    <source>
        <dbReference type="ARBA" id="ARBA00023136"/>
    </source>
</evidence>
<keyword evidence="6 7" id="KW-0472">Membrane</keyword>
<evidence type="ECO:0000256" key="3">
    <source>
        <dbReference type="ARBA" id="ARBA00022475"/>
    </source>
</evidence>
<dbReference type="PANTHER" id="PTHR43386">
    <property type="entry name" value="OLIGOPEPTIDE TRANSPORT SYSTEM PERMEASE PROTEIN APPC"/>
    <property type="match status" value="1"/>
</dbReference>
<comment type="similarity">
    <text evidence="7">Belongs to the binding-protein-dependent transport system permease family.</text>
</comment>
<dbReference type="PANTHER" id="PTHR43386:SF23">
    <property type="entry name" value="ABC TRANSPORTER"/>
    <property type="match status" value="1"/>
</dbReference>
<dbReference type="Proteomes" id="UP000319213">
    <property type="component" value="Unassembled WGS sequence"/>
</dbReference>
<dbReference type="Pfam" id="PF00528">
    <property type="entry name" value="BPD_transp_1"/>
    <property type="match status" value="1"/>
</dbReference>
<evidence type="ECO:0000256" key="5">
    <source>
        <dbReference type="ARBA" id="ARBA00022989"/>
    </source>
</evidence>
<dbReference type="InterPro" id="IPR050366">
    <property type="entry name" value="BP-dependent_transpt_permease"/>
</dbReference>
<dbReference type="GO" id="GO:0005886">
    <property type="term" value="C:plasma membrane"/>
    <property type="evidence" value="ECO:0007669"/>
    <property type="project" value="UniProtKB-SubCell"/>
</dbReference>
<sequence length="298" mass="31540">MDQATVTGRTRATAGSRRYGPAAGRAVRRSVRLAAGTLVLLGLAVVVVPLVARVDERLVDLGSAALPPGLAHPFGTDEMGRDVLLRSIYGLRVSLLVGLVAAAVSVAIGGVVGVVAGALGGVVDRLLMRVVDGFNSLPHLLLGIFIVAMFAPSAWAVIVSVGLTHWTTAARIVRSEVLSLRGRPYIDAAIGGGSSRMRIIRRHFVPALIPHLGLAATLMVPHAIWHETALSFLGLGLPPHLASLGNMINDGQRSLLAGAWWPSVFPGLFILLPTLAVAVLAQHWRDRTNPRRRSELNL</sequence>
<keyword evidence="10" id="KW-1185">Reference proteome</keyword>
<comment type="caution">
    <text evidence="9">The sequence shown here is derived from an EMBL/GenBank/DDBJ whole genome shotgun (WGS) entry which is preliminary data.</text>
</comment>
<protein>
    <submittedName>
        <fullName evidence="9">Peptide/nickel transport system permease protein</fullName>
    </submittedName>
</protein>
<evidence type="ECO:0000313" key="10">
    <source>
        <dbReference type="Proteomes" id="UP000319213"/>
    </source>
</evidence>
<keyword evidence="4 7" id="KW-0812">Transmembrane</keyword>
<dbReference type="CDD" id="cd06261">
    <property type="entry name" value="TM_PBP2"/>
    <property type="match status" value="1"/>
</dbReference>
<gene>
    <name evidence="9" type="ORF">FHX40_0094</name>
</gene>
<organism evidence="9 10">
    <name type="scientific">Thermopolyspora flexuosa</name>
    <dbReference type="NCBI Taxonomy" id="103836"/>
    <lineage>
        <taxon>Bacteria</taxon>
        <taxon>Bacillati</taxon>
        <taxon>Actinomycetota</taxon>
        <taxon>Actinomycetes</taxon>
        <taxon>Streptosporangiales</taxon>
        <taxon>Streptosporangiaceae</taxon>
        <taxon>Thermopolyspora</taxon>
    </lineage>
</organism>
<dbReference type="RefSeq" id="WP_142257757.1">
    <property type="nucleotide sequence ID" value="NZ_BMPV01000004.1"/>
</dbReference>
<accession>A0A543IS98</accession>
<feature type="transmembrane region" description="Helical" evidence="7">
    <location>
        <begin position="140"/>
        <end position="164"/>
    </location>
</feature>
<comment type="subcellular location">
    <subcellularLocation>
        <location evidence="1 7">Cell membrane</location>
        <topology evidence="1 7">Multi-pass membrane protein</topology>
    </subcellularLocation>
</comment>
<dbReference type="PROSITE" id="PS50928">
    <property type="entry name" value="ABC_TM1"/>
    <property type="match status" value="1"/>
</dbReference>
<name>A0A543IS98_9ACTN</name>
<dbReference type="EMBL" id="VFPQ01000001">
    <property type="protein sequence ID" value="TQM73454.1"/>
    <property type="molecule type" value="Genomic_DNA"/>
</dbReference>
<dbReference type="GO" id="GO:0055085">
    <property type="term" value="P:transmembrane transport"/>
    <property type="evidence" value="ECO:0007669"/>
    <property type="project" value="InterPro"/>
</dbReference>
<evidence type="ECO:0000313" key="9">
    <source>
        <dbReference type="EMBL" id="TQM73454.1"/>
    </source>
</evidence>
<proteinExistence type="inferred from homology"/>
<keyword evidence="3" id="KW-1003">Cell membrane</keyword>
<reference evidence="9 10" key="1">
    <citation type="submission" date="2019-06" db="EMBL/GenBank/DDBJ databases">
        <title>Sequencing the genomes of 1000 actinobacteria strains.</title>
        <authorList>
            <person name="Klenk H.-P."/>
        </authorList>
    </citation>
    <scope>NUCLEOTIDE SEQUENCE [LARGE SCALE GENOMIC DNA]</scope>
    <source>
        <strain evidence="9 10">DSM 43186</strain>
    </source>
</reference>
<keyword evidence="2 7" id="KW-0813">Transport</keyword>
<evidence type="ECO:0000256" key="2">
    <source>
        <dbReference type="ARBA" id="ARBA00022448"/>
    </source>
</evidence>
<keyword evidence="5 7" id="KW-1133">Transmembrane helix</keyword>
<feature type="transmembrane region" description="Helical" evidence="7">
    <location>
        <begin position="95"/>
        <end position="120"/>
    </location>
</feature>
<evidence type="ECO:0000256" key="4">
    <source>
        <dbReference type="ARBA" id="ARBA00022692"/>
    </source>
</evidence>
<feature type="transmembrane region" description="Helical" evidence="7">
    <location>
        <begin position="264"/>
        <end position="284"/>
    </location>
</feature>
<feature type="transmembrane region" description="Helical" evidence="7">
    <location>
        <begin position="204"/>
        <end position="225"/>
    </location>
</feature>
<feature type="transmembrane region" description="Helical" evidence="7">
    <location>
        <begin position="33"/>
        <end position="52"/>
    </location>
</feature>